<accession>H2Z3K9</accession>
<evidence type="ECO:0000256" key="4">
    <source>
        <dbReference type="RuleBase" id="RU367022"/>
    </source>
</evidence>
<dbReference type="AlphaFoldDB" id="H2Z3K9"/>
<keyword evidence="1 4" id="KW-0812">Transmembrane</keyword>
<dbReference type="GO" id="GO:0016020">
    <property type="term" value="C:membrane"/>
    <property type="evidence" value="ECO:0007669"/>
    <property type="project" value="UniProtKB-SubCell"/>
</dbReference>
<feature type="transmembrane region" description="Helical" evidence="4">
    <location>
        <begin position="161"/>
        <end position="184"/>
    </location>
</feature>
<evidence type="ECO:0000256" key="5">
    <source>
        <dbReference type="SAM" id="MobiDB-lite"/>
    </source>
</evidence>
<dbReference type="eggNOG" id="KOG3386">
    <property type="taxonomic scope" value="Eukaryota"/>
</dbReference>
<feature type="transmembrane region" description="Helical" evidence="4">
    <location>
        <begin position="132"/>
        <end position="155"/>
    </location>
</feature>
<feature type="compositionally biased region" description="Polar residues" evidence="5">
    <location>
        <begin position="196"/>
        <end position="206"/>
    </location>
</feature>
<keyword evidence="4" id="KW-0186">Copper</keyword>
<dbReference type="Ensembl" id="ENSCSAVT00000012312.1">
    <property type="protein sequence ID" value="ENSCSAVP00000012171.1"/>
    <property type="gene ID" value="ENSCSAVG00000007166.1"/>
</dbReference>
<dbReference type="Proteomes" id="UP000007875">
    <property type="component" value="Unassembled WGS sequence"/>
</dbReference>
<keyword evidence="4" id="KW-0406">Ion transport</keyword>
<feature type="region of interest" description="Disordered" evidence="5">
    <location>
        <begin position="189"/>
        <end position="226"/>
    </location>
</feature>
<feature type="transmembrane region" description="Helical" evidence="4">
    <location>
        <begin position="68"/>
        <end position="86"/>
    </location>
</feature>
<keyword evidence="4" id="KW-0187">Copper transport</keyword>
<evidence type="ECO:0000256" key="3">
    <source>
        <dbReference type="ARBA" id="ARBA00023136"/>
    </source>
</evidence>
<reference evidence="7" key="1">
    <citation type="submission" date="2003-08" db="EMBL/GenBank/DDBJ databases">
        <authorList>
            <person name="Birren B."/>
            <person name="Nusbaum C."/>
            <person name="Abebe A."/>
            <person name="Abouelleil A."/>
            <person name="Adekoya E."/>
            <person name="Ait-zahra M."/>
            <person name="Allen N."/>
            <person name="Allen T."/>
            <person name="An P."/>
            <person name="Anderson M."/>
            <person name="Anderson S."/>
            <person name="Arachchi H."/>
            <person name="Armbruster J."/>
            <person name="Bachantsang P."/>
            <person name="Baldwin J."/>
            <person name="Barry A."/>
            <person name="Bayul T."/>
            <person name="Blitshsteyn B."/>
            <person name="Bloom T."/>
            <person name="Blye J."/>
            <person name="Boguslavskiy L."/>
            <person name="Borowsky M."/>
            <person name="Boukhgalter B."/>
            <person name="Brunache A."/>
            <person name="Butler J."/>
            <person name="Calixte N."/>
            <person name="Calvo S."/>
            <person name="Camarata J."/>
            <person name="Campo K."/>
            <person name="Chang J."/>
            <person name="Cheshatsang Y."/>
            <person name="Citroen M."/>
            <person name="Collymore A."/>
            <person name="Considine T."/>
            <person name="Cook A."/>
            <person name="Cooke P."/>
            <person name="Corum B."/>
            <person name="Cuomo C."/>
            <person name="David R."/>
            <person name="Dawoe T."/>
            <person name="Degray S."/>
            <person name="Dodge S."/>
            <person name="Dooley K."/>
            <person name="Dorje P."/>
            <person name="Dorjee K."/>
            <person name="Dorris L."/>
            <person name="Duffey N."/>
            <person name="Dupes A."/>
            <person name="Elkins T."/>
            <person name="Engels R."/>
            <person name="Erickson J."/>
            <person name="Farina A."/>
            <person name="Faro S."/>
            <person name="Ferreira P."/>
            <person name="Fischer H."/>
            <person name="Fitzgerald M."/>
            <person name="Foley K."/>
            <person name="Gage D."/>
            <person name="Galagan J."/>
            <person name="Gearin G."/>
            <person name="Gnerre S."/>
            <person name="Gnirke A."/>
            <person name="Goyette A."/>
            <person name="Graham J."/>
            <person name="Grandbois E."/>
            <person name="Gyaltsen K."/>
            <person name="Hafez N."/>
            <person name="Hagopian D."/>
            <person name="Hagos B."/>
            <person name="Hall J."/>
            <person name="Hatcher B."/>
            <person name="Heller A."/>
            <person name="Higgins H."/>
            <person name="Honan T."/>
            <person name="Horn A."/>
            <person name="Houde N."/>
            <person name="Hughes L."/>
            <person name="Hulme W."/>
            <person name="Husby E."/>
            <person name="Iliev I."/>
            <person name="Jaffe D."/>
            <person name="Jones C."/>
            <person name="Kamal M."/>
            <person name="Kamat A."/>
            <person name="Kamvysselis M."/>
            <person name="Karlsson E."/>
            <person name="Kells C."/>
            <person name="Kieu A."/>
            <person name="Kisner P."/>
            <person name="Kodira C."/>
            <person name="Kulbokas E."/>
            <person name="Labutti K."/>
            <person name="Lama D."/>
            <person name="Landers T."/>
            <person name="Leger J."/>
            <person name="Levine S."/>
            <person name="Lewis D."/>
            <person name="Lewis T."/>
            <person name="Lindblad-toh K."/>
            <person name="Liu X."/>
            <person name="Lokyitsang T."/>
            <person name="Lokyitsang Y."/>
            <person name="Lucien O."/>
            <person name="Lui A."/>
            <person name="Ma L.J."/>
            <person name="Mabbitt R."/>
            <person name="Macdonald J."/>
            <person name="Maclean C."/>
            <person name="Major J."/>
            <person name="Manning J."/>
            <person name="Marabella R."/>
            <person name="Maru K."/>
            <person name="Matthews C."/>
            <person name="Mauceli E."/>
            <person name="Mccarthy M."/>
            <person name="Mcdonough S."/>
            <person name="Mcghee T."/>
            <person name="Meldrim J."/>
            <person name="Meneus L."/>
            <person name="Mesirov J."/>
            <person name="Mihalev A."/>
            <person name="Mihova T."/>
            <person name="Mikkelsen T."/>
            <person name="Mlenga V."/>
            <person name="Moru K."/>
            <person name="Mozes J."/>
            <person name="Mulrain L."/>
            <person name="Munson G."/>
            <person name="Naylor J."/>
            <person name="Newes C."/>
            <person name="Nguyen C."/>
            <person name="Nguyen N."/>
            <person name="Nguyen T."/>
            <person name="Nicol R."/>
            <person name="Nielsen C."/>
            <person name="Nizzari M."/>
            <person name="Norbu C."/>
            <person name="Norbu N."/>
            <person name="O'donnell P."/>
            <person name="Okoawo O."/>
            <person name="O'leary S."/>
            <person name="Omotosho B."/>
            <person name="O'neill K."/>
            <person name="Osman S."/>
            <person name="Parker S."/>
            <person name="Perrin D."/>
            <person name="Phunkhang P."/>
            <person name="Piqani B."/>
            <person name="Purcell S."/>
            <person name="Rachupka T."/>
            <person name="Ramasamy U."/>
            <person name="Rameau R."/>
            <person name="Ray V."/>
            <person name="Raymond C."/>
            <person name="Retta R."/>
            <person name="Richardson S."/>
            <person name="Rise C."/>
            <person name="Rodriguez J."/>
            <person name="Rogers J."/>
            <person name="Rogov P."/>
            <person name="Rutman M."/>
            <person name="Schupbach R."/>
            <person name="Seaman C."/>
            <person name="Settipalli S."/>
            <person name="Sharpe T."/>
            <person name="Sheridan J."/>
            <person name="Sherpa N."/>
            <person name="Shi J."/>
            <person name="Smirnov S."/>
            <person name="Smith C."/>
            <person name="Sougnez C."/>
            <person name="Spencer B."/>
            <person name="Stalker J."/>
            <person name="Stange-thomann N."/>
            <person name="Stavropoulos S."/>
            <person name="Stetson K."/>
            <person name="Stone C."/>
            <person name="Stone S."/>
            <person name="Stubbs M."/>
            <person name="Talamas J."/>
            <person name="Tchuinga P."/>
            <person name="Tenzing P."/>
            <person name="Tesfaye S."/>
            <person name="Theodore J."/>
            <person name="Thoulutsang Y."/>
            <person name="Topham K."/>
            <person name="Towey S."/>
            <person name="Tsamla T."/>
            <person name="Tsomo N."/>
            <person name="Vallee D."/>
            <person name="Vassiliev H."/>
            <person name="Venkataraman V."/>
            <person name="Vinson J."/>
            <person name="Vo A."/>
            <person name="Wade C."/>
            <person name="Wang S."/>
            <person name="Wangchuk T."/>
            <person name="Wangdi T."/>
            <person name="Whittaker C."/>
            <person name="Wilkinson J."/>
            <person name="Wu Y."/>
            <person name="Wyman D."/>
            <person name="Yadav S."/>
            <person name="Yang S."/>
            <person name="Yang X."/>
            <person name="Yeager S."/>
            <person name="Yee E."/>
            <person name="Young G."/>
            <person name="Zainoun J."/>
            <person name="Zembeck L."/>
            <person name="Zimmer A."/>
            <person name="Zody M."/>
            <person name="Lander E."/>
        </authorList>
    </citation>
    <scope>NUCLEOTIDE SEQUENCE [LARGE SCALE GENOMIC DNA]</scope>
</reference>
<organism evidence="6 7">
    <name type="scientific">Ciona savignyi</name>
    <name type="common">Pacific transparent sea squirt</name>
    <dbReference type="NCBI Taxonomy" id="51511"/>
    <lineage>
        <taxon>Eukaryota</taxon>
        <taxon>Metazoa</taxon>
        <taxon>Chordata</taxon>
        <taxon>Tunicata</taxon>
        <taxon>Ascidiacea</taxon>
        <taxon>Phlebobranchia</taxon>
        <taxon>Cionidae</taxon>
        <taxon>Ciona</taxon>
    </lineage>
</organism>
<proteinExistence type="inferred from homology"/>
<dbReference type="GO" id="GO:0005375">
    <property type="term" value="F:copper ion transmembrane transporter activity"/>
    <property type="evidence" value="ECO:0007669"/>
    <property type="project" value="UniProtKB-UniRule"/>
</dbReference>
<keyword evidence="3 4" id="KW-0472">Membrane</keyword>
<dbReference type="InParanoid" id="H2Z3K9"/>
<sequence>MMNMPGMTMNSTPGMDMNMNSTMDMDMNSTMDMDMDMSMHMMMMTMYFNFNLPVTVLFYEWEIKDSGALIGSCVGVAGIGILYELLKYMRQQWAKKMYANKVRSFVPSTSDCCQEDDDLECYTISYKSPKFWLFHVVQTILHMVQVAIAYFLMLIVMAYNVWLAISVVAGAGVGYFITGILVAVTTSEPKKKKKVNSNGDLVTSSEQRPCPQQRPNQRRSVESVHE</sequence>
<dbReference type="InterPro" id="IPR007274">
    <property type="entry name" value="Cop_transporter"/>
</dbReference>
<protein>
    <recommendedName>
        <fullName evidence="4">Copper transport protein</fullName>
    </recommendedName>
</protein>
<evidence type="ECO:0000313" key="7">
    <source>
        <dbReference type="Proteomes" id="UP000007875"/>
    </source>
</evidence>
<evidence type="ECO:0000256" key="2">
    <source>
        <dbReference type="ARBA" id="ARBA00022989"/>
    </source>
</evidence>
<name>H2Z3K9_CIOSA</name>
<keyword evidence="4" id="KW-0813">Transport</keyword>
<keyword evidence="2 4" id="KW-1133">Transmembrane helix</keyword>
<reference evidence="6" key="2">
    <citation type="submission" date="2025-08" db="UniProtKB">
        <authorList>
            <consortium name="Ensembl"/>
        </authorList>
    </citation>
    <scope>IDENTIFICATION</scope>
</reference>
<dbReference type="HOGENOM" id="CLU_079690_2_0_1"/>
<evidence type="ECO:0000256" key="1">
    <source>
        <dbReference type="ARBA" id="ARBA00022692"/>
    </source>
</evidence>
<evidence type="ECO:0000313" key="6">
    <source>
        <dbReference type="Ensembl" id="ENSCSAVP00000012171.1"/>
    </source>
</evidence>
<dbReference type="PANTHER" id="PTHR12483">
    <property type="entry name" value="SOLUTE CARRIER FAMILY 31 COPPER TRANSPORTERS"/>
    <property type="match status" value="1"/>
</dbReference>
<reference evidence="6" key="3">
    <citation type="submission" date="2025-09" db="UniProtKB">
        <authorList>
            <consortium name="Ensembl"/>
        </authorList>
    </citation>
    <scope>IDENTIFICATION</scope>
</reference>
<comment type="subcellular location">
    <subcellularLocation>
        <location evidence="4">Membrane</location>
        <topology evidence="4">Multi-pass membrane protein</topology>
    </subcellularLocation>
</comment>
<dbReference type="GeneTree" id="ENSGT00940000165783"/>
<comment type="similarity">
    <text evidence="4">Belongs to the copper transporter (Ctr) (TC 1.A.56) family. SLC31A subfamily.</text>
</comment>
<dbReference type="PANTHER" id="PTHR12483:SF115">
    <property type="entry name" value="COPPER TRANSPORT PROTEIN"/>
    <property type="match status" value="1"/>
</dbReference>
<dbReference type="Pfam" id="PF04145">
    <property type="entry name" value="Ctr"/>
    <property type="match status" value="1"/>
</dbReference>
<keyword evidence="7" id="KW-1185">Reference proteome</keyword>
<dbReference type="OMA" id="PGAMFYE"/>